<proteinExistence type="predicted"/>
<reference evidence="2" key="1">
    <citation type="submission" date="2018-02" db="EMBL/GenBank/DDBJ databases">
        <title>Rhizophora mucronata_Transcriptome.</title>
        <authorList>
            <person name="Meera S.P."/>
            <person name="Sreeshan A."/>
            <person name="Augustine A."/>
        </authorList>
    </citation>
    <scope>NUCLEOTIDE SEQUENCE</scope>
    <source>
        <tissue evidence="2">Leaf</tissue>
    </source>
</reference>
<dbReference type="AlphaFoldDB" id="A0A2P2QQ97"/>
<keyword evidence="1" id="KW-0472">Membrane</keyword>
<sequence>MQILELFPLETAINIYLCVSIASLSLLAFYSSCLLSFIDNGGFIVELH</sequence>
<evidence type="ECO:0000313" key="2">
    <source>
        <dbReference type="EMBL" id="MBX69118.1"/>
    </source>
</evidence>
<evidence type="ECO:0000256" key="1">
    <source>
        <dbReference type="SAM" id="Phobius"/>
    </source>
</evidence>
<accession>A0A2P2QQ97</accession>
<keyword evidence="1" id="KW-0812">Transmembrane</keyword>
<protein>
    <submittedName>
        <fullName evidence="2">Uncharacterized protein</fullName>
    </submittedName>
</protein>
<feature type="transmembrane region" description="Helical" evidence="1">
    <location>
        <begin position="12"/>
        <end position="38"/>
    </location>
</feature>
<name>A0A2P2QQ97_RHIMU</name>
<organism evidence="2">
    <name type="scientific">Rhizophora mucronata</name>
    <name type="common">Asiatic mangrove</name>
    <dbReference type="NCBI Taxonomy" id="61149"/>
    <lineage>
        <taxon>Eukaryota</taxon>
        <taxon>Viridiplantae</taxon>
        <taxon>Streptophyta</taxon>
        <taxon>Embryophyta</taxon>
        <taxon>Tracheophyta</taxon>
        <taxon>Spermatophyta</taxon>
        <taxon>Magnoliopsida</taxon>
        <taxon>eudicotyledons</taxon>
        <taxon>Gunneridae</taxon>
        <taxon>Pentapetalae</taxon>
        <taxon>rosids</taxon>
        <taxon>fabids</taxon>
        <taxon>Malpighiales</taxon>
        <taxon>Rhizophoraceae</taxon>
        <taxon>Rhizophora</taxon>
    </lineage>
</organism>
<keyword evidence="1" id="KW-1133">Transmembrane helix</keyword>
<dbReference type="EMBL" id="GGEC01088634">
    <property type="protein sequence ID" value="MBX69118.1"/>
    <property type="molecule type" value="Transcribed_RNA"/>
</dbReference>